<feature type="domain" description="SET" evidence="8">
    <location>
        <begin position="143"/>
        <end position="267"/>
    </location>
</feature>
<protein>
    <submittedName>
        <fullName evidence="10">Uncharacterized protein, isoform B</fullName>
    </submittedName>
</protein>
<evidence type="ECO:0000313" key="11">
    <source>
        <dbReference type="Proteomes" id="UP000009192"/>
    </source>
</evidence>
<evidence type="ECO:0000256" key="4">
    <source>
        <dbReference type="ARBA" id="ARBA00022679"/>
    </source>
</evidence>
<dbReference type="FunCoup" id="A0A0Q9X951">
    <property type="interactions" value="220"/>
</dbReference>
<gene>
    <name evidence="10" type="primary">Dmoj\GI25725</name>
    <name evidence="10" type="ORF">Dmoj_GI25725</name>
</gene>
<dbReference type="GO" id="GO:0046872">
    <property type="term" value="F:metal ion binding"/>
    <property type="evidence" value="ECO:0007669"/>
    <property type="project" value="UniProtKB-KW"/>
</dbReference>
<dbReference type="GO" id="GO:0008757">
    <property type="term" value="F:S-adenosylmethionine-dependent methyltransferase activity"/>
    <property type="evidence" value="ECO:0007669"/>
    <property type="project" value="UniProtKB-ARBA"/>
</dbReference>
<dbReference type="PROSITE" id="PS50868">
    <property type="entry name" value="POST_SET"/>
    <property type="match status" value="1"/>
</dbReference>
<dbReference type="AlphaFoldDB" id="A0A0Q9X951"/>
<evidence type="ECO:0000256" key="2">
    <source>
        <dbReference type="ARBA" id="ARBA00022454"/>
    </source>
</evidence>
<dbReference type="KEGG" id="dmo:Dmoj_GI25725"/>
<name>A0A0Q9X951_DROMO</name>
<dbReference type="SUPFAM" id="SSF82199">
    <property type="entry name" value="SET domain"/>
    <property type="match status" value="1"/>
</dbReference>
<keyword evidence="6" id="KW-0479">Metal-binding</keyword>
<dbReference type="InterPro" id="IPR046341">
    <property type="entry name" value="SET_dom_sf"/>
</dbReference>
<dbReference type="GO" id="GO:0005694">
    <property type="term" value="C:chromosome"/>
    <property type="evidence" value="ECO:0007669"/>
    <property type="project" value="UniProtKB-SubCell"/>
</dbReference>
<dbReference type="GO" id="GO:0032259">
    <property type="term" value="P:methylation"/>
    <property type="evidence" value="ECO:0007669"/>
    <property type="project" value="UniProtKB-KW"/>
</dbReference>
<dbReference type="Pfam" id="PF00856">
    <property type="entry name" value="SET"/>
    <property type="match status" value="1"/>
</dbReference>
<evidence type="ECO:0000259" key="8">
    <source>
        <dbReference type="PROSITE" id="PS50280"/>
    </source>
</evidence>
<dbReference type="GO" id="GO:0008276">
    <property type="term" value="F:protein methyltransferase activity"/>
    <property type="evidence" value="ECO:0007669"/>
    <property type="project" value="UniProtKB-ARBA"/>
</dbReference>
<dbReference type="EMBL" id="CH933806">
    <property type="protein sequence ID" value="KRG00584.1"/>
    <property type="molecule type" value="Genomic_DNA"/>
</dbReference>
<keyword evidence="11" id="KW-1185">Reference proteome</keyword>
<keyword evidence="5" id="KW-0949">S-adenosyl-L-methionine</keyword>
<proteinExistence type="predicted"/>
<evidence type="ECO:0000256" key="7">
    <source>
        <dbReference type="ARBA" id="ARBA00022833"/>
    </source>
</evidence>
<evidence type="ECO:0000313" key="10">
    <source>
        <dbReference type="EMBL" id="KRG00584.1"/>
    </source>
</evidence>
<dbReference type="PROSITE" id="PS50280">
    <property type="entry name" value="SET"/>
    <property type="match status" value="1"/>
</dbReference>
<dbReference type="InterPro" id="IPR001214">
    <property type="entry name" value="SET_dom"/>
</dbReference>
<sequence length="297" mass="33870">MKDKAQVGLKLEVPTVRKSSQMQQMKSMSTLIEIEDNYDHMENVEYILENVLMPDDGSLEFRHLQDDYNSHLTLSCKCSNNNNCCNNIDFCHKGGLKYMRVKGELVVIPNESQQFRSILECNELCECQISKCLNRRVQYGPRQKLEVFESPLYKSKGLRTTAYIPSGAFICEYAGELLTLSEAQKRIQIIDENCQMNYILCLYEHSKTRLITIVDPSKRGNIGRYLNHSCQPNCKILPVRTNCPIPKIGIFAKRDILANEELCFHYAGGDNYNGMLNGKPCLCGSTHCNGFIPNTQI</sequence>
<organism evidence="10 11">
    <name type="scientific">Drosophila mojavensis</name>
    <name type="common">Fruit fly</name>
    <dbReference type="NCBI Taxonomy" id="7230"/>
    <lineage>
        <taxon>Eukaryota</taxon>
        <taxon>Metazoa</taxon>
        <taxon>Ecdysozoa</taxon>
        <taxon>Arthropoda</taxon>
        <taxon>Hexapoda</taxon>
        <taxon>Insecta</taxon>
        <taxon>Pterygota</taxon>
        <taxon>Neoptera</taxon>
        <taxon>Endopterygota</taxon>
        <taxon>Diptera</taxon>
        <taxon>Brachycera</taxon>
        <taxon>Muscomorpha</taxon>
        <taxon>Ephydroidea</taxon>
        <taxon>Drosophilidae</taxon>
        <taxon>Drosophila</taxon>
    </lineage>
</organism>
<dbReference type="PANTHER" id="PTHR46223">
    <property type="entry name" value="HISTONE-LYSINE N-METHYLTRANSFERASE SUV39H"/>
    <property type="match status" value="1"/>
</dbReference>
<accession>A0A0Q9X951</accession>
<evidence type="ECO:0000256" key="5">
    <source>
        <dbReference type="ARBA" id="ARBA00022691"/>
    </source>
</evidence>
<dbReference type="OrthoDB" id="308383at2759"/>
<keyword evidence="2" id="KW-0158">Chromosome</keyword>
<feature type="domain" description="Post-SET" evidence="9">
    <location>
        <begin position="277"/>
        <end position="293"/>
    </location>
</feature>
<dbReference type="InterPro" id="IPR050973">
    <property type="entry name" value="H3K9_Histone-Lys_N-MTase"/>
</dbReference>
<dbReference type="PANTHER" id="PTHR46223:SF3">
    <property type="entry name" value="HISTONE-LYSINE N-METHYLTRANSFERASE SET-23"/>
    <property type="match status" value="1"/>
</dbReference>
<evidence type="ECO:0000256" key="3">
    <source>
        <dbReference type="ARBA" id="ARBA00022603"/>
    </source>
</evidence>
<keyword evidence="4" id="KW-0808">Transferase</keyword>
<dbReference type="InterPro" id="IPR003616">
    <property type="entry name" value="Post-SET_dom"/>
</dbReference>
<dbReference type="SMART" id="SM00317">
    <property type="entry name" value="SET"/>
    <property type="match status" value="1"/>
</dbReference>
<evidence type="ECO:0000259" key="9">
    <source>
        <dbReference type="PROSITE" id="PS50868"/>
    </source>
</evidence>
<keyword evidence="7" id="KW-0862">Zinc</keyword>
<dbReference type="Gene3D" id="2.170.270.10">
    <property type="entry name" value="SET domain"/>
    <property type="match status" value="1"/>
</dbReference>
<evidence type="ECO:0000256" key="6">
    <source>
        <dbReference type="ARBA" id="ARBA00022723"/>
    </source>
</evidence>
<dbReference type="GO" id="GO:0008170">
    <property type="term" value="F:N-methyltransferase activity"/>
    <property type="evidence" value="ECO:0007669"/>
    <property type="project" value="UniProtKB-ARBA"/>
</dbReference>
<dbReference type="InParanoid" id="A0A0Q9X951"/>
<dbReference type="Proteomes" id="UP000009192">
    <property type="component" value="Unassembled WGS sequence"/>
</dbReference>
<reference evidence="10 11" key="1">
    <citation type="journal article" date="2007" name="Nature">
        <title>Evolution of genes and genomes on the Drosophila phylogeny.</title>
        <authorList>
            <consortium name="Drosophila 12 Genomes Consortium"/>
            <person name="Clark A.G."/>
            <person name="Eisen M.B."/>
            <person name="Smith D.R."/>
            <person name="Bergman C.M."/>
            <person name="Oliver B."/>
            <person name="Markow T.A."/>
            <person name="Kaufman T.C."/>
            <person name="Kellis M."/>
            <person name="Gelbart W."/>
            <person name="Iyer V.N."/>
            <person name="Pollard D.A."/>
            <person name="Sackton T.B."/>
            <person name="Larracuente A.M."/>
            <person name="Singh N.D."/>
            <person name="Abad J.P."/>
            <person name="Abt D.N."/>
            <person name="Adryan B."/>
            <person name="Aguade M."/>
            <person name="Akashi H."/>
            <person name="Anderson W.W."/>
            <person name="Aquadro C.F."/>
            <person name="Ardell D.H."/>
            <person name="Arguello R."/>
            <person name="Artieri C.G."/>
            <person name="Barbash D.A."/>
            <person name="Barker D."/>
            <person name="Barsanti P."/>
            <person name="Batterham P."/>
            <person name="Batzoglou S."/>
            <person name="Begun D."/>
            <person name="Bhutkar A."/>
            <person name="Blanco E."/>
            <person name="Bosak S.A."/>
            <person name="Bradley R.K."/>
            <person name="Brand A.D."/>
            <person name="Brent M.R."/>
            <person name="Brooks A.N."/>
            <person name="Brown R.H."/>
            <person name="Butlin R.K."/>
            <person name="Caggese C."/>
            <person name="Calvi B.R."/>
            <person name="Bernardo de Carvalho A."/>
            <person name="Caspi A."/>
            <person name="Castrezana S."/>
            <person name="Celniker S.E."/>
            <person name="Chang J.L."/>
            <person name="Chapple C."/>
            <person name="Chatterji S."/>
            <person name="Chinwalla A."/>
            <person name="Civetta A."/>
            <person name="Clifton S.W."/>
            <person name="Comeron J.M."/>
            <person name="Costello J.C."/>
            <person name="Coyne J.A."/>
            <person name="Daub J."/>
            <person name="David R.G."/>
            <person name="Delcher A.L."/>
            <person name="Delehaunty K."/>
            <person name="Do C.B."/>
            <person name="Ebling H."/>
            <person name="Edwards K."/>
            <person name="Eickbush T."/>
            <person name="Evans J.D."/>
            <person name="Filipski A."/>
            <person name="Findeiss S."/>
            <person name="Freyhult E."/>
            <person name="Fulton L."/>
            <person name="Fulton R."/>
            <person name="Garcia A.C."/>
            <person name="Gardiner A."/>
            <person name="Garfield D.A."/>
            <person name="Garvin B.E."/>
            <person name="Gibson G."/>
            <person name="Gilbert D."/>
            <person name="Gnerre S."/>
            <person name="Godfrey J."/>
            <person name="Good R."/>
            <person name="Gotea V."/>
            <person name="Gravely B."/>
            <person name="Greenberg A.J."/>
            <person name="Griffiths-Jones S."/>
            <person name="Gross S."/>
            <person name="Guigo R."/>
            <person name="Gustafson E.A."/>
            <person name="Haerty W."/>
            <person name="Hahn M.W."/>
            <person name="Halligan D.L."/>
            <person name="Halpern A.L."/>
            <person name="Halter G.M."/>
            <person name="Han M.V."/>
            <person name="Heger A."/>
            <person name="Hillier L."/>
            <person name="Hinrichs A.S."/>
            <person name="Holmes I."/>
            <person name="Hoskins R.A."/>
            <person name="Hubisz M.J."/>
            <person name="Hultmark D."/>
            <person name="Huntley M.A."/>
            <person name="Jaffe D.B."/>
            <person name="Jagadeeshan S."/>
            <person name="Jeck W.R."/>
            <person name="Johnson J."/>
            <person name="Jones C.D."/>
            <person name="Jordan W.C."/>
            <person name="Karpen G.H."/>
            <person name="Kataoka E."/>
            <person name="Keightley P.D."/>
            <person name="Kheradpour P."/>
            <person name="Kirkness E.F."/>
            <person name="Koerich L.B."/>
            <person name="Kristiansen K."/>
            <person name="Kudrna D."/>
            <person name="Kulathinal R.J."/>
            <person name="Kumar S."/>
            <person name="Kwok R."/>
            <person name="Lander E."/>
            <person name="Langley C.H."/>
            <person name="Lapoint R."/>
            <person name="Lazzaro B.P."/>
            <person name="Lee S.J."/>
            <person name="Levesque L."/>
            <person name="Li R."/>
            <person name="Lin C.F."/>
            <person name="Lin M.F."/>
            <person name="Lindblad-Toh K."/>
            <person name="Llopart A."/>
            <person name="Long M."/>
            <person name="Low L."/>
            <person name="Lozovsky E."/>
            <person name="Lu J."/>
            <person name="Luo M."/>
            <person name="Machado C.A."/>
            <person name="Makalowski W."/>
            <person name="Marzo M."/>
            <person name="Matsuda M."/>
            <person name="Matzkin L."/>
            <person name="McAllister B."/>
            <person name="McBride C.S."/>
            <person name="McKernan B."/>
            <person name="McKernan K."/>
            <person name="Mendez-Lago M."/>
            <person name="Minx P."/>
            <person name="Mollenhauer M.U."/>
            <person name="Montooth K."/>
            <person name="Mount S.M."/>
            <person name="Mu X."/>
            <person name="Myers E."/>
            <person name="Negre B."/>
            <person name="Newfeld S."/>
            <person name="Nielsen R."/>
            <person name="Noor M.A."/>
            <person name="O'Grady P."/>
            <person name="Pachter L."/>
            <person name="Papaceit M."/>
            <person name="Parisi M.J."/>
            <person name="Parisi M."/>
            <person name="Parts L."/>
            <person name="Pedersen J.S."/>
            <person name="Pesole G."/>
            <person name="Phillippy A.M."/>
            <person name="Ponting C.P."/>
            <person name="Pop M."/>
            <person name="Porcelli D."/>
            <person name="Powell J.R."/>
            <person name="Prohaska S."/>
            <person name="Pruitt K."/>
            <person name="Puig M."/>
            <person name="Quesneville H."/>
            <person name="Ram K.R."/>
            <person name="Rand D."/>
            <person name="Rasmussen M.D."/>
            <person name="Reed L.K."/>
            <person name="Reenan R."/>
            <person name="Reily A."/>
            <person name="Remington K.A."/>
            <person name="Rieger T.T."/>
            <person name="Ritchie M.G."/>
            <person name="Robin C."/>
            <person name="Rogers Y.H."/>
            <person name="Rohde C."/>
            <person name="Rozas J."/>
            <person name="Rubenfield M.J."/>
            <person name="Ruiz A."/>
            <person name="Russo S."/>
            <person name="Salzberg S.L."/>
            <person name="Sanchez-Gracia A."/>
            <person name="Saranga D.J."/>
            <person name="Sato H."/>
            <person name="Schaeffer S.W."/>
            <person name="Schatz M.C."/>
            <person name="Schlenke T."/>
            <person name="Schwartz R."/>
            <person name="Segarra C."/>
            <person name="Singh R.S."/>
            <person name="Sirot L."/>
            <person name="Sirota M."/>
            <person name="Sisneros N.B."/>
            <person name="Smith C.D."/>
            <person name="Smith T.F."/>
            <person name="Spieth J."/>
            <person name="Stage D.E."/>
            <person name="Stark A."/>
            <person name="Stephan W."/>
            <person name="Strausberg R.L."/>
            <person name="Strempel S."/>
            <person name="Sturgill D."/>
            <person name="Sutton G."/>
            <person name="Sutton G.G."/>
            <person name="Tao W."/>
            <person name="Teichmann S."/>
            <person name="Tobari Y.N."/>
            <person name="Tomimura Y."/>
            <person name="Tsolas J.M."/>
            <person name="Valente V.L."/>
            <person name="Venter E."/>
            <person name="Venter J.C."/>
            <person name="Vicario S."/>
            <person name="Vieira F.G."/>
            <person name="Vilella A.J."/>
            <person name="Villasante A."/>
            <person name="Walenz B."/>
            <person name="Wang J."/>
            <person name="Wasserman M."/>
            <person name="Watts T."/>
            <person name="Wilson D."/>
            <person name="Wilson R.K."/>
            <person name="Wing R.A."/>
            <person name="Wolfner M.F."/>
            <person name="Wong A."/>
            <person name="Wong G.K."/>
            <person name="Wu C.I."/>
            <person name="Wu G."/>
            <person name="Yamamoto D."/>
            <person name="Yang H.P."/>
            <person name="Yang S.P."/>
            <person name="Yorke J.A."/>
            <person name="Yoshida K."/>
            <person name="Zdobnov E."/>
            <person name="Zhang P."/>
            <person name="Zhang Y."/>
            <person name="Zimin A.V."/>
            <person name="Baldwin J."/>
            <person name="Abdouelleil A."/>
            <person name="Abdulkadir J."/>
            <person name="Abebe A."/>
            <person name="Abera B."/>
            <person name="Abreu J."/>
            <person name="Acer S.C."/>
            <person name="Aftuck L."/>
            <person name="Alexander A."/>
            <person name="An P."/>
            <person name="Anderson E."/>
            <person name="Anderson S."/>
            <person name="Arachi H."/>
            <person name="Azer M."/>
            <person name="Bachantsang P."/>
            <person name="Barry A."/>
            <person name="Bayul T."/>
            <person name="Berlin A."/>
            <person name="Bessette D."/>
            <person name="Bloom T."/>
            <person name="Blye J."/>
            <person name="Boguslavskiy L."/>
            <person name="Bonnet C."/>
            <person name="Boukhgalter B."/>
            <person name="Bourzgui I."/>
            <person name="Brown A."/>
            <person name="Cahill P."/>
            <person name="Channer S."/>
            <person name="Cheshatsang Y."/>
            <person name="Chuda L."/>
            <person name="Citroen M."/>
            <person name="Collymore A."/>
            <person name="Cooke P."/>
            <person name="Costello M."/>
            <person name="D'Aco K."/>
            <person name="Daza R."/>
            <person name="De Haan G."/>
            <person name="DeGray S."/>
            <person name="DeMaso C."/>
            <person name="Dhargay N."/>
            <person name="Dooley K."/>
            <person name="Dooley E."/>
            <person name="Doricent M."/>
            <person name="Dorje P."/>
            <person name="Dorjee K."/>
            <person name="Dupes A."/>
            <person name="Elong R."/>
            <person name="Falk J."/>
            <person name="Farina A."/>
            <person name="Faro S."/>
            <person name="Ferguson D."/>
            <person name="Fisher S."/>
            <person name="Foley C.D."/>
            <person name="Franke A."/>
            <person name="Friedrich D."/>
            <person name="Gadbois L."/>
            <person name="Gearin G."/>
            <person name="Gearin C.R."/>
            <person name="Giannoukos G."/>
            <person name="Goode T."/>
            <person name="Graham J."/>
            <person name="Grandbois E."/>
            <person name="Grewal S."/>
            <person name="Gyaltsen K."/>
            <person name="Hafez N."/>
            <person name="Hagos B."/>
            <person name="Hall J."/>
            <person name="Henson C."/>
            <person name="Hollinger A."/>
            <person name="Honan T."/>
            <person name="Huard M.D."/>
            <person name="Hughes L."/>
            <person name="Hurhula B."/>
            <person name="Husby M.E."/>
            <person name="Kamat A."/>
            <person name="Kanga B."/>
            <person name="Kashin S."/>
            <person name="Khazanovich D."/>
            <person name="Kisner P."/>
            <person name="Lance K."/>
            <person name="Lara M."/>
            <person name="Lee W."/>
            <person name="Lennon N."/>
            <person name="Letendre F."/>
            <person name="LeVine R."/>
            <person name="Lipovsky A."/>
            <person name="Liu X."/>
            <person name="Liu J."/>
            <person name="Liu S."/>
            <person name="Lokyitsang T."/>
            <person name="Lokyitsang Y."/>
            <person name="Lubonja R."/>
            <person name="Lui A."/>
            <person name="MacDonald P."/>
            <person name="Magnisalis V."/>
            <person name="Maru K."/>
            <person name="Matthews C."/>
            <person name="McCusker W."/>
            <person name="McDonough S."/>
            <person name="Mehta T."/>
            <person name="Meldrim J."/>
            <person name="Meneus L."/>
            <person name="Mihai O."/>
            <person name="Mihalev A."/>
            <person name="Mihova T."/>
            <person name="Mittelman R."/>
            <person name="Mlenga V."/>
            <person name="Montmayeur A."/>
            <person name="Mulrain L."/>
            <person name="Navidi A."/>
            <person name="Naylor J."/>
            <person name="Negash T."/>
            <person name="Nguyen T."/>
            <person name="Nguyen N."/>
            <person name="Nicol R."/>
            <person name="Norbu C."/>
            <person name="Norbu N."/>
            <person name="Novod N."/>
            <person name="O'Neill B."/>
            <person name="Osman S."/>
            <person name="Markiewicz E."/>
            <person name="Oyono O.L."/>
            <person name="Patti C."/>
            <person name="Phunkhang P."/>
            <person name="Pierre F."/>
            <person name="Priest M."/>
            <person name="Raghuraman S."/>
            <person name="Rege F."/>
            <person name="Reyes R."/>
            <person name="Rise C."/>
            <person name="Rogov P."/>
            <person name="Ross K."/>
            <person name="Ryan E."/>
            <person name="Settipalli S."/>
            <person name="Shea T."/>
            <person name="Sherpa N."/>
            <person name="Shi L."/>
            <person name="Shih D."/>
            <person name="Sparrow T."/>
            <person name="Spaulding J."/>
            <person name="Stalker J."/>
            <person name="Stange-Thomann N."/>
            <person name="Stavropoulos S."/>
            <person name="Stone C."/>
            <person name="Strader C."/>
            <person name="Tesfaye S."/>
            <person name="Thomson T."/>
            <person name="Thoulutsang Y."/>
            <person name="Thoulutsang D."/>
            <person name="Topham K."/>
            <person name="Topping I."/>
            <person name="Tsamla T."/>
            <person name="Vassiliev H."/>
            <person name="Vo A."/>
            <person name="Wangchuk T."/>
            <person name="Wangdi T."/>
            <person name="Weiand M."/>
            <person name="Wilkinson J."/>
            <person name="Wilson A."/>
            <person name="Yadav S."/>
            <person name="Young G."/>
            <person name="Yu Q."/>
            <person name="Zembek L."/>
            <person name="Zhong D."/>
            <person name="Zimmer A."/>
            <person name="Zwirko Z."/>
            <person name="Jaffe D.B."/>
            <person name="Alvarez P."/>
            <person name="Brockman W."/>
            <person name="Butler J."/>
            <person name="Chin C."/>
            <person name="Gnerre S."/>
            <person name="Grabherr M."/>
            <person name="Kleber M."/>
            <person name="Mauceli E."/>
            <person name="MacCallum I."/>
        </authorList>
    </citation>
    <scope>NUCLEOTIDE SEQUENCE [LARGE SCALE GENOMIC DNA]</scope>
    <source>
        <strain evidence="11">Tucson 15081-1352.22</strain>
    </source>
</reference>
<keyword evidence="3" id="KW-0489">Methyltransferase</keyword>
<comment type="subcellular location">
    <subcellularLocation>
        <location evidence="1">Chromosome</location>
    </subcellularLocation>
</comment>
<evidence type="ECO:0000256" key="1">
    <source>
        <dbReference type="ARBA" id="ARBA00004286"/>
    </source>
</evidence>